<dbReference type="EMBL" id="JBHLTC010000008">
    <property type="protein sequence ID" value="MFC0623928.1"/>
    <property type="molecule type" value="Genomic_DNA"/>
</dbReference>
<name>A0ABV6QIB1_9ACTN</name>
<reference evidence="2 3" key="1">
    <citation type="submission" date="2024-09" db="EMBL/GenBank/DDBJ databases">
        <authorList>
            <person name="Sun Q."/>
            <person name="Mori K."/>
        </authorList>
    </citation>
    <scope>NUCLEOTIDE SEQUENCE [LARGE SCALE GENOMIC DNA]</scope>
    <source>
        <strain evidence="2 3">CGMCC 1.15906</strain>
    </source>
</reference>
<accession>A0ABV6QIB1</accession>
<protein>
    <submittedName>
        <fullName evidence="2">Uncharacterized protein</fullName>
    </submittedName>
</protein>
<comment type="caution">
    <text evidence="2">The sequence shown here is derived from an EMBL/GenBank/DDBJ whole genome shotgun (WGS) entry which is preliminary data.</text>
</comment>
<keyword evidence="3" id="KW-1185">Reference proteome</keyword>
<dbReference type="RefSeq" id="WP_380044632.1">
    <property type="nucleotide sequence ID" value="NZ_JBHLTC010000008.1"/>
</dbReference>
<feature type="region of interest" description="Disordered" evidence="1">
    <location>
        <begin position="280"/>
        <end position="324"/>
    </location>
</feature>
<dbReference type="Proteomes" id="UP001589890">
    <property type="component" value="Unassembled WGS sequence"/>
</dbReference>
<feature type="region of interest" description="Disordered" evidence="1">
    <location>
        <begin position="55"/>
        <end position="83"/>
    </location>
</feature>
<feature type="compositionally biased region" description="Low complexity" evidence="1">
    <location>
        <begin position="70"/>
        <end position="83"/>
    </location>
</feature>
<sequence length="324" mass="33916">MTLKLPTERPLPRPQTVLDHVLATGNEPVRRRGWLVPVAAAASVAVVAGGVLSVSRGGTPEPMPVEAPVASTSKSTGKTATTGGTAASVRLAIRPLNASERAAAAKACLNDVASNGVLGEVSSAVLTRTWGKYPEKASIAVLDRRSGLVYACTGRLAPGVPFEGSAIGGDPAKAKSGKMALNQPDETHPAVPTDNITEKGSIELDARPDLLARESWYRVDDRVASVRQRILVNGKPGPWYVADAAGGYAHVLVWNQTVVFRKGDKVRLETQVLDRAGRLLDAPADQKGGGGLTPSPGTTRVDNGIVIASPSPWRPANGEIDWQP</sequence>
<feature type="region of interest" description="Disordered" evidence="1">
    <location>
        <begin position="173"/>
        <end position="195"/>
    </location>
</feature>
<organism evidence="2 3">
    <name type="scientific">Kribbella deserti</name>
    <dbReference type="NCBI Taxonomy" id="1926257"/>
    <lineage>
        <taxon>Bacteria</taxon>
        <taxon>Bacillati</taxon>
        <taxon>Actinomycetota</taxon>
        <taxon>Actinomycetes</taxon>
        <taxon>Propionibacteriales</taxon>
        <taxon>Kribbellaceae</taxon>
        <taxon>Kribbella</taxon>
    </lineage>
</organism>
<evidence type="ECO:0000313" key="3">
    <source>
        <dbReference type="Proteomes" id="UP001589890"/>
    </source>
</evidence>
<evidence type="ECO:0000313" key="2">
    <source>
        <dbReference type="EMBL" id="MFC0623928.1"/>
    </source>
</evidence>
<gene>
    <name evidence="2" type="ORF">ACFFGN_07635</name>
</gene>
<evidence type="ECO:0000256" key="1">
    <source>
        <dbReference type="SAM" id="MobiDB-lite"/>
    </source>
</evidence>
<proteinExistence type="predicted"/>